<gene>
    <name evidence="1" type="ORF">SDC9_178459</name>
</gene>
<sequence>MRLINNHELIGDAASADITERLHDDAAGTHQVAAAPVLMAHVQVAQHLQRIMDGLHPGSEFLVE</sequence>
<reference evidence="1" key="1">
    <citation type="submission" date="2019-08" db="EMBL/GenBank/DDBJ databases">
        <authorList>
            <person name="Kucharzyk K."/>
            <person name="Murdoch R.W."/>
            <person name="Higgins S."/>
            <person name="Loffler F."/>
        </authorList>
    </citation>
    <scope>NUCLEOTIDE SEQUENCE</scope>
</reference>
<name>A0A645GVZ7_9ZZZZ</name>
<dbReference type="AlphaFoldDB" id="A0A645GVZ7"/>
<protein>
    <submittedName>
        <fullName evidence="1">Uncharacterized protein</fullName>
    </submittedName>
</protein>
<comment type="caution">
    <text evidence="1">The sequence shown here is derived from an EMBL/GenBank/DDBJ whole genome shotgun (WGS) entry which is preliminary data.</text>
</comment>
<dbReference type="EMBL" id="VSSQ01082317">
    <property type="protein sequence ID" value="MPN30988.1"/>
    <property type="molecule type" value="Genomic_DNA"/>
</dbReference>
<evidence type="ECO:0000313" key="1">
    <source>
        <dbReference type="EMBL" id="MPN30988.1"/>
    </source>
</evidence>
<organism evidence="1">
    <name type="scientific">bioreactor metagenome</name>
    <dbReference type="NCBI Taxonomy" id="1076179"/>
    <lineage>
        <taxon>unclassified sequences</taxon>
        <taxon>metagenomes</taxon>
        <taxon>ecological metagenomes</taxon>
    </lineage>
</organism>
<accession>A0A645GVZ7</accession>
<proteinExistence type="predicted"/>